<dbReference type="Proteomes" id="UP000054477">
    <property type="component" value="Unassembled WGS sequence"/>
</dbReference>
<feature type="compositionally biased region" description="Low complexity" evidence="5">
    <location>
        <begin position="504"/>
        <end position="516"/>
    </location>
</feature>
<dbReference type="SUPFAM" id="SSF81321">
    <property type="entry name" value="Family A G protein-coupled receptor-like"/>
    <property type="match status" value="1"/>
</dbReference>
<feature type="transmembrane region" description="Helical" evidence="6">
    <location>
        <begin position="64"/>
        <end position="89"/>
    </location>
</feature>
<evidence type="ECO:0000256" key="5">
    <source>
        <dbReference type="SAM" id="MobiDB-lite"/>
    </source>
</evidence>
<feature type="transmembrane region" description="Helical" evidence="6">
    <location>
        <begin position="187"/>
        <end position="212"/>
    </location>
</feature>
<evidence type="ECO:0000256" key="3">
    <source>
        <dbReference type="ARBA" id="ARBA00022989"/>
    </source>
</evidence>
<accession>A0A0C9XYU0</accession>
<dbReference type="HOGENOM" id="CLU_025893_0_0_1"/>
<organism evidence="7 8">
    <name type="scientific">Laccaria amethystina LaAM-08-1</name>
    <dbReference type="NCBI Taxonomy" id="1095629"/>
    <lineage>
        <taxon>Eukaryota</taxon>
        <taxon>Fungi</taxon>
        <taxon>Dikarya</taxon>
        <taxon>Basidiomycota</taxon>
        <taxon>Agaricomycotina</taxon>
        <taxon>Agaricomycetes</taxon>
        <taxon>Agaricomycetidae</taxon>
        <taxon>Agaricales</taxon>
        <taxon>Agaricineae</taxon>
        <taxon>Hydnangiaceae</taxon>
        <taxon>Laccaria</taxon>
    </lineage>
</organism>
<evidence type="ECO:0000256" key="2">
    <source>
        <dbReference type="ARBA" id="ARBA00022692"/>
    </source>
</evidence>
<evidence type="ECO:0000256" key="6">
    <source>
        <dbReference type="SAM" id="Phobius"/>
    </source>
</evidence>
<dbReference type="AlphaFoldDB" id="A0A0C9XYU0"/>
<dbReference type="Gene3D" id="1.20.1070.10">
    <property type="entry name" value="Rhodopsin 7-helix transmembrane proteins"/>
    <property type="match status" value="1"/>
</dbReference>
<keyword evidence="4 6" id="KW-0472">Membrane</keyword>
<feature type="transmembrane region" description="Helical" evidence="6">
    <location>
        <begin position="251"/>
        <end position="267"/>
    </location>
</feature>
<dbReference type="GO" id="GO:0007189">
    <property type="term" value="P:adenylate cyclase-activating G protein-coupled receptor signaling pathway"/>
    <property type="evidence" value="ECO:0007669"/>
    <property type="project" value="TreeGrafter"/>
</dbReference>
<sequence>MSSTSFVPFPSSQFSGAVVVNVFALTCTLGLVSVAARVIWLAVRHIFTRNTNARQEFVFFHTQLGNYAACLLFAMTFNSLAGLISFPWLLLHGIREGNICRAQATVMQIGNWASAYFTVTIAVHTFNSLILKKRQSVIICRTIIIIGWTIATMTAAVPFILPHPEGHIYGANGFACGIRDVYPRHQLFFHLLPIFVASFLSALLYSLIFLVLRGTLEIKGGVKFTLDPNERRTSAEGENYHRFIARVARSMIWYPVAYVAFLVPYSVTRLLEISGFAVPSQAMVFASTCWFSLGEFDLPMTRIADVALLYNTFRVLGPAFSARSTRKDLETVGSFVSAGINKERFTWDQGSALGEKINEYRSPAPPSRSSTADSIQHLLPVHHERNASAQSFYSYPNSPSIGSPITPALEHRLVVVNSEKATQKFLTSRNLTNRVRRQGSLGLPLPPRPTRSPVSSELTMTERGLFNIDPATFRQFITQTPLVTHFQHAKSTSWPSREPDASRLSDSPPISSNSPSQDVYGKPMLGAVALSPPALPNRSVPRRLTLRANRSFQITRPLMLQTMPNVPPASVRWQRPLPLLRGNSADSFMYINPRMPPNPPRAHRP</sequence>
<evidence type="ECO:0000313" key="8">
    <source>
        <dbReference type="Proteomes" id="UP000054477"/>
    </source>
</evidence>
<evidence type="ECO:0000256" key="1">
    <source>
        <dbReference type="ARBA" id="ARBA00004141"/>
    </source>
</evidence>
<feature type="transmembrane region" description="Helical" evidence="6">
    <location>
        <begin position="109"/>
        <end position="131"/>
    </location>
</feature>
<feature type="transmembrane region" description="Helical" evidence="6">
    <location>
        <begin position="138"/>
        <end position="161"/>
    </location>
</feature>
<dbReference type="STRING" id="1095629.A0A0C9XYU0"/>
<keyword evidence="2 6" id="KW-0812">Transmembrane</keyword>
<feature type="region of interest" description="Disordered" evidence="5">
    <location>
        <begin position="438"/>
        <end position="457"/>
    </location>
</feature>
<keyword evidence="8" id="KW-1185">Reference proteome</keyword>
<dbReference type="OrthoDB" id="100006at2759"/>
<dbReference type="GO" id="GO:0005886">
    <property type="term" value="C:plasma membrane"/>
    <property type="evidence" value="ECO:0007669"/>
    <property type="project" value="TreeGrafter"/>
</dbReference>
<keyword evidence="3 6" id="KW-1133">Transmembrane helix</keyword>
<dbReference type="PANTHER" id="PTHR23112:SF37">
    <property type="entry name" value="G PROTEIN-COUPLED RECEPTOR GPR1"/>
    <property type="match status" value="1"/>
</dbReference>
<dbReference type="GO" id="GO:0004930">
    <property type="term" value="F:G protein-coupled receptor activity"/>
    <property type="evidence" value="ECO:0007669"/>
    <property type="project" value="TreeGrafter"/>
</dbReference>
<protein>
    <submittedName>
        <fullName evidence="7">Unplaced genomic scaffold K443scaffold_1, whole genome shotgun sequence</fullName>
    </submittedName>
</protein>
<reference evidence="8" key="2">
    <citation type="submission" date="2015-01" db="EMBL/GenBank/DDBJ databases">
        <title>Evolutionary Origins and Diversification of the Mycorrhizal Mutualists.</title>
        <authorList>
            <consortium name="DOE Joint Genome Institute"/>
            <consortium name="Mycorrhizal Genomics Consortium"/>
            <person name="Kohler A."/>
            <person name="Kuo A."/>
            <person name="Nagy L.G."/>
            <person name="Floudas D."/>
            <person name="Copeland A."/>
            <person name="Barry K.W."/>
            <person name="Cichocki N."/>
            <person name="Veneault-Fourrey C."/>
            <person name="LaButti K."/>
            <person name="Lindquist E.A."/>
            <person name="Lipzen A."/>
            <person name="Lundell T."/>
            <person name="Morin E."/>
            <person name="Murat C."/>
            <person name="Riley R."/>
            <person name="Ohm R."/>
            <person name="Sun H."/>
            <person name="Tunlid A."/>
            <person name="Henrissat B."/>
            <person name="Grigoriev I.V."/>
            <person name="Hibbett D.S."/>
            <person name="Martin F."/>
        </authorList>
    </citation>
    <scope>NUCLEOTIDE SEQUENCE [LARGE SCALE GENOMIC DNA]</scope>
    <source>
        <strain evidence="8">LaAM-08-1</strain>
    </source>
</reference>
<feature type="transmembrane region" description="Helical" evidence="6">
    <location>
        <begin position="20"/>
        <end position="43"/>
    </location>
</feature>
<feature type="region of interest" description="Disordered" evidence="5">
    <location>
        <begin position="488"/>
        <end position="518"/>
    </location>
</feature>
<name>A0A0C9XYU0_9AGAR</name>
<dbReference type="EMBL" id="KN838536">
    <property type="protein sequence ID" value="KIK10086.1"/>
    <property type="molecule type" value="Genomic_DNA"/>
</dbReference>
<comment type="subcellular location">
    <subcellularLocation>
        <location evidence="1">Membrane</location>
        <topology evidence="1">Multi-pass membrane protein</topology>
    </subcellularLocation>
</comment>
<gene>
    <name evidence="7" type="ORF">K443DRAFT_80960</name>
</gene>
<evidence type="ECO:0000313" key="7">
    <source>
        <dbReference type="EMBL" id="KIK10086.1"/>
    </source>
</evidence>
<proteinExistence type="predicted"/>
<reference evidence="7 8" key="1">
    <citation type="submission" date="2014-04" db="EMBL/GenBank/DDBJ databases">
        <authorList>
            <consortium name="DOE Joint Genome Institute"/>
            <person name="Kuo A."/>
            <person name="Kohler A."/>
            <person name="Nagy L.G."/>
            <person name="Floudas D."/>
            <person name="Copeland A."/>
            <person name="Barry K.W."/>
            <person name="Cichocki N."/>
            <person name="Veneault-Fourrey C."/>
            <person name="LaButti K."/>
            <person name="Lindquist E.A."/>
            <person name="Lipzen A."/>
            <person name="Lundell T."/>
            <person name="Morin E."/>
            <person name="Murat C."/>
            <person name="Sun H."/>
            <person name="Tunlid A."/>
            <person name="Henrissat B."/>
            <person name="Grigoriev I.V."/>
            <person name="Hibbett D.S."/>
            <person name="Martin F."/>
            <person name="Nordberg H.P."/>
            <person name="Cantor M.N."/>
            <person name="Hua S.X."/>
        </authorList>
    </citation>
    <scope>NUCLEOTIDE SEQUENCE [LARGE SCALE GENOMIC DNA]</scope>
    <source>
        <strain evidence="7 8">LaAM-08-1</strain>
    </source>
</reference>
<dbReference type="PANTHER" id="PTHR23112">
    <property type="entry name" value="G PROTEIN-COUPLED RECEPTOR 157-RELATED"/>
    <property type="match status" value="1"/>
</dbReference>
<evidence type="ECO:0000256" key="4">
    <source>
        <dbReference type="ARBA" id="ARBA00023136"/>
    </source>
</evidence>